<keyword evidence="1" id="KW-0677">Repeat</keyword>
<protein>
    <recommendedName>
        <fullName evidence="2">Nephrocystin 3-like N-terminal domain-containing protein</fullName>
    </recommendedName>
</protein>
<accession>A0AAN6WJJ5</accession>
<keyword evidence="4" id="KW-1185">Reference proteome</keyword>
<dbReference type="InterPro" id="IPR056884">
    <property type="entry name" value="NPHP3-like_N"/>
</dbReference>
<dbReference type="InterPro" id="IPR027417">
    <property type="entry name" value="P-loop_NTPase"/>
</dbReference>
<reference evidence="3" key="2">
    <citation type="submission" date="2023-05" db="EMBL/GenBank/DDBJ databases">
        <authorList>
            <consortium name="Lawrence Berkeley National Laboratory"/>
            <person name="Steindorff A."/>
            <person name="Hensen N."/>
            <person name="Bonometti L."/>
            <person name="Westerberg I."/>
            <person name="Brannstrom I.O."/>
            <person name="Guillou S."/>
            <person name="Cros-Aarteil S."/>
            <person name="Calhoun S."/>
            <person name="Haridas S."/>
            <person name="Kuo A."/>
            <person name="Mondo S."/>
            <person name="Pangilinan J."/>
            <person name="Riley R."/>
            <person name="Labutti K."/>
            <person name="Andreopoulos B."/>
            <person name="Lipzen A."/>
            <person name="Chen C."/>
            <person name="Yanf M."/>
            <person name="Daum C."/>
            <person name="Ng V."/>
            <person name="Clum A."/>
            <person name="Ohm R."/>
            <person name="Martin F."/>
            <person name="Silar P."/>
            <person name="Natvig D."/>
            <person name="Lalanne C."/>
            <person name="Gautier V."/>
            <person name="Ament-Velasquez S.L."/>
            <person name="Kruys A."/>
            <person name="Hutchinson M.I."/>
            <person name="Powell A.J."/>
            <person name="Barry K."/>
            <person name="Miller A.N."/>
            <person name="Grigoriev I.V."/>
            <person name="Debuchy R."/>
            <person name="Gladieux P."/>
            <person name="Thoren M.H."/>
            <person name="Johannesson H."/>
        </authorList>
    </citation>
    <scope>NUCLEOTIDE SEQUENCE</scope>
    <source>
        <strain evidence="3">PSN309</strain>
    </source>
</reference>
<proteinExistence type="predicted"/>
<gene>
    <name evidence="3" type="ORF">QBC35DRAFT_395679</name>
</gene>
<evidence type="ECO:0000313" key="4">
    <source>
        <dbReference type="Proteomes" id="UP001302126"/>
    </source>
</evidence>
<organism evidence="3 4">
    <name type="scientific">Podospora australis</name>
    <dbReference type="NCBI Taxonomy" id="1536484"/>
    <lineage>
        <taxon>Eukaryota</taxon>
        <taxon>Fungi</taxon>
        <taxon>Dikarya</taxon>
        <taxon>Ascomycota</taxon>
        <taxon>Pezizomycotina</taxon>
        <taxon>Sordariomycetes</taxon>
        <taxon>Sordariomycetidae</taxon>
        <taxon>Sordariales</taxon>
        <taxon>Podosporaceae</taxon>
        <taxon>Podospora</taxon>
    </lineage>
</organism>
<dbReference type="Gene3D" id="3.40.50.300">
    <property type="entry name" value="P-loop containing nucleotide triphosphate hydrolases"/>
    <property type="match status" value="1"/>
</dbReference>
<evidence type="ECO:0000259" key="2">
    <source>
        <dbReference type="Pfam" id="PF24883"/>
    </source>
</evidence>
<feature type="domain" description="Nephrocystin 3-like N-terminal" evidence="2">
    <location>
        <begin position="277"/>
        <end position="448"/>
    </location>
</feature>
<dbReference type="AlphaFoldDB" id="A0AAN6WJJ5"/>
<evidence type="ECO:0000256" key="1">
    <source>
        <dbReference type="ARBA" id="ARBA00022737"/>
    </source>
</evidence>
<dbReference type="Pfam" id="PF24883">
    <property type="entry name" value="NPHP3_N"/>
    <property type="match status" value="1"/>
</dbReference>
<sequence>MDPISGFSLAVNVLTVVDMAVNAGKTVHELYKSTSGFTKKTESLLTSSAQLNAALAALDDLTNKQPSPAPKSGVDNVVTLAVQDCRQKLQELEAIIGKCKVGKQRSFIGASKALFKSNVKYESRLVELQAELELTERHLTIALAIGTRTEITRAREYLDTSDQKQAELGRKMQSLSDSIKGVDKNVDLLLALKEMLTLSEASLDAMNHSAILHALRPVTTDKRFEKIRDPDADSFSWMLHGPGTNDVSQTASQDEDEVTEYWEKQKQMRREEYRPRWWLRSGSGVFHIAGKPGSGKSTLMKYLATHPMTQELLVKWAGTEHLILSHFFFWKPGTDEQKTMRGLQRGILYDILAKDLGVTKMVFPDLWSPHQYNSTSQRPSFNISGKQVKNAFERLIACKGSFSKYNICLFIDGLDEFDEPDESHHRLCTKLWSWTKASAKVKLCVSSREYPSILQAFPSAQRITLQHLTRVDVEAVVCNRLESNEHYQELCKSDIGSSGLVGLIVDHAEGVFLWVVIILKWIEEELATGVSTFQLLKHLIATAPQELDAFFAKILESIPRHNSRQVWFVLCMMLRAQGYLVNGEEVN</sequence>
<dbReference type="PANTHER" id="PTHR10039">
    <property type="entry name" value="AMELOGENIN"/>
    <property type="match status" value="1"/>
</dbReference>
<evidence type="ECO:0000313" key="3">
    <source>
        <dbReference type="EMBL" id="KAK4182585.1"/>
    </source>
</evidence>
<dbReference type="Proteomes" id="UP001302126">
    <property type="component" value="Unassembled WGS sequence"/>
</dbReference>
<dbReference type="EMBL" id="MU864637">
    <property type="protein sequence ID" value="KAK4182585.1"/>
    <property type="molecule type" value="Genomic_DNA"/>
</dbReference>
<dbReference type="PANTHER" id="PTHR10039:SF5">
    <property type="entry name" value="NACHT DOMAIN-CONTAINING PROTEIN"/>
    <property type="match status" value="1"/>
</dbReference>
<dbReference type="SUPFAM" id="SSF52540">
    <property type="entry name" value="P-loop containing nucleoside triphosphate hydrolases"/>
    <property type="match status" value="1"/>
</dbReference>
<name>A0AAN6WJJ5_9PEZI</name>
<comment type="caution">
    <text evidence="3">The sequence shown here is derived from an EMBL/GenBank/DDBJ whole genome shotgun (WGS) entry which is preliminary data.</text>
</comment>
<reference evidence="3" key="1">
    <citation type="journal article" date="2023" name="Mol. Phylogenet. Evol.">
        <title>Genome-scale phylogeny and comparative genomics of the fungal order Sordariales.</title>
        <authorList>
            <person name="Hensen N."/>
            <person name="Bonometti L."/>
            <person name="Westerberg I."/>
            <person name="Brannstrom I.O."/>
            <person name="Guillou S."/>
            <person name="Cros-Aarteil S."/>
            <person name="Calhoun S."/>
            <person name="Haridas S."/>
            <person name="Kuo A."/>
            <person name="Mondo S."/>
            <person name="Pangilinan J."/>
            <person name="Riley R."/>
            <person name="LaButti K."/>
            <person name="Andreopoulos B."/>
            <person name="Lipzen A."/>
            <person name="Chen C."/>
            <person name="Yan M."/>
            <person name="Daum C."/>
            <person name="Ng V."/>
            <person name="Clum A."/>
            <person name="Steindorff A."/>
            <person name="Ohm R.A."/>
            <person name="Martin F."/>
            <person name="Silar P."/>
            <person name="Natvig D.O."/>
            <person name="Lalanne C."/>
            <person name="Gautier V."/>
            <person name="Ament-Velasquez S.L."/>
            <person name="Kruys A."/>
            <person name="Hutchinson M.I."/>
            <person name="Powell A.J."/>
            <person name="Barry K."/>
            <person name="Miller A.N."/>
            <person name="Grigoriev I.V."/>
            <person name="Debuchy R."/>
            <person name="Gladieux P."/>
            <person name="Hiltunen Thoren M."/>
            <person name="Johannesson H."/>
        </authorList>
    </citation>
    <scope>NUCLEOTIDE SEQUENCE</scope>
    <source>
        <strain evidence="3">PSN309</strain>
    </source>
</reference>